<evidence type="ECO:0000313" key="2">
    <source>
        <dbReference type="EMBL" id="MBB6142978.1"/>
    </source>
</evidence>
<dbReference type="Proteomes" id="UP000538666">
    <property type="component" value="Unassembled WGS sequence"/>
</dbReference>
<sequence length="90" mass="9821">MERTPDLVAKIRAMREAADKLMNRFTRVADYDVRRVVGQLPKAPPVSDETVLPSPPPSRQKKSSTKSANTQTAIDFTPAPAERGDDGEAA</sequence>
<proteinExistence type="predicted"/>
<gene>
    <name evidence="2" type="ORF">HNQ77_000922</name>
</gene>
<keyword evidence="3" id="KW-1185">Reference proteome</keyword>
<feature type="region of interest" description="Disordered" evidence="1">
    <location>
        <begin position="41"/>
        <end position="90"/>
    </location>
</feature>
<organism evidence="2 3">
    <name type="scientific">Silvibacterium bohemicum</name>
    <dbReference type="NCBI Taxonomy" id="1577686"/>
    <lineage>
        <taxon>Bacteria</taxon>
        <taxon>Pseudomonadati</taxon>
        <taxon>Acidobacteriota</taxon>
        <taxon>Terriglobia</taxon>
        <taxon>Terriglobales</taxon>
        <taxon>Acidobacteriaceae</taxon>
        <taxon>Silvibacterium</taxon>
    </lineage>
</organism>
<dbReference type="AlphaFoldDB" id="A0A841JX12"/>
<dbReference type="EMBL" id="JACHEK010000002">
    <property type="protein sequence ID" value="MBB6142978.1"/>
    <property type="molecule type" value="Genomic_DNA"/>
</dbReference>
<reference evidence="2 3" key="1">
    <citation type="submission" date="2020-08" db="EMBL/GenBank/DDBJ databases">
        <title>Genomic Encyclopedia of Type Strains, Phase IV (KMG-IV): sequencing the most valuable type-strain genomes for metagenomic binning, comparative biology and taxonomic classification.</title>
        <authorList>
            <person name="Goeker M."/>
        </authorList>
    </citation>
    <scope>NUCLEOTIDE SEQUENCE [LARGE SCALE GENOMIC DNA]</scope>
    <source>
        <strain evidence="2 3">DSM 103733</strain>
    </source>
</reference>
<accession>A0A841JX12</accession>
<dbReference type="RefSeq" id="WP_050061928.1">
    <property type="nucleotide sequence ID" value="NZ_JACHEK010000002.1"/>
</dbReference>
<comment type="caution">
    <text evidence="2">The sequence shown here is derived from an EMBL/GenBank/DDBJ whole genome shotgun (WGS) entry which is preliminary data.</text>
</comment>
<evidence type="ECO:0000256" key="1">
    <source>
        <dbReference type="SAM" id="MobiDB-lite"/>
    </source>
</evidence>
<name>A0A841JX12_9BACT</name>
<dbReference type="OrthoDB" id="122341at2"/>
<evidence type="ECO:0000313" key="3">
    <source>
        <dbReference type="Proteomes" id="UP000538666"/>
    </source>
</evidence>
<protein>
    <submittedName>
        <fullName evidence="2">Uncharacterized protein</fullName>
    </submittedName>
</protein>